<dbReference type="RefSeq" id="WP_148066809.1">
    <property type="nucleotide sequence ID" value="NZ_VRZA01000001.1"/>
</dbReference>
<evidence type="ECO:0000256" key="1">
    <source>
        <dbReference type="SAM" id="Phobius"/>
    </source>
</evidence>
<dbReference type="EMBL" id="VRZA01000001">
    <property type="protein sequence ID" value="TXS96537.1"/>
    <property type="molecule type" value="Genomic_DNA"/>
</dbReference>
<feature type="transmembrane region" description="Helical" evidence="1">
    <location>
        <begin position="40"/>
        <end position="58"/>
    </location>
</feature>
<organism evidence="2 3">
    <name type="scientific">Parahaliea maris</name>
    <dbReference type="NCBI Taxonomy" id="2716870"/>
    <lineage>
        <taxon>Bacteria</taxon>
        <taxon>Pseudomonadati</taxon>
        <taxon>Pseudomonadota</taxon>
        <taxon>Gammaproteobacteria</taxon>
        <taxon>Cellvibrionales</taxon>
        <taxon>Halieaceae</taxon>
        <taxon>Parahaliea</taxon>
    </lineage>
</organism>
<protein>
    <submittedName>
        <fullName evidence="2">Uncharacterized protein</fullName>
    </submittedName>
</protein>
<dbReference type="Proteomes" id="UP000321039">
    <property type="component" value="Unassembled WGS sequence"/>
</dbReference>
<evidence type="ECO:0000313" key="3">
    <source>
        <dbReference type="Proteomes" id="UP000321039"/>
    </source>
</evidence>
<keyword evidence="1" id="KW-0472">Membrane</keyword>
<keyword evidence="1" id="KW-0812">Transmembrane</keyword>
<proteinExistence type="predicted"/>
<dbReference type="AlphaFoldDB" id="A0A5C9AAB1"/>
<evidence type="ECO:0000313" key="2">
    <source>
        <dbReference type="EMBL" id="TXS96537.1"/>
    </source>
</evidence>
<name>A0A5C9AAB1_9GAMM</name>
<keyword evidence="3" id="KW-1185">Reference proteome</keyword>
<comment type="caution">
    <text evidence="2">The sequence shown here is derived from an EMBL/GenBank/DDBJ whole genome shotgun (WGS) entry which is preliminary data.</text>
</comment>
<feature type="transmembrane region" description="Helical" evidence="1">
    <location>
        <begin position="7"/>
        <end position="28"/>
    </location>
</feature>
<sequence>MDWRVAFGLGVTASWITAGLLYLLGIVGWDRFLHLPTADIGSFLEGAFAPLAFLWLVIGHFMQQKEITANTKAINLQEMSARRLELHSRRDSYFKLLNLVQDQLGSIAGFHYMSVCGPTGTGVITQEEFSEQRSLATSGDHAWFIRKMISLAMSQRDDPEHMEEIFYGTEVRRRHSDNFCATFAKLLRAAGEVDTQEMVTNALLYGSASGMLYRIILHARGEEAMDPITGLSTAPQVAVSDS</sequence>
<gene>
    <name evidence="2" type="ORF">FV139_03400</name>
</gene>
<reference evidence="2 3" key="1">
    <citation type="submission" date="2019-08" db="EMBL/GenBank/DDBJ databases">
        <title>Parahaliea maris sp. nov., isolated from the surface seawater.</title>
        <authorList>
            <person name="Liu Y."/>
        </authorList>
    </citation>
    <scope>NUCLEOTIDE SEQUENCE [LARGE SCALE GENOMIC DNA]</scope>
    <source>
        <strain evidence="2 3">HSLHS9</strain>
    </source>
</reference>
<accession>A0A5C9AAB1</accession>
<keyword evidence="1" id="KW-1133">Transmembrane helix</keyword>